<keyword evidence="3" id="KW-1185">Reference proteome</keyword>
<feature type="region of interest" description="Disordered" evidence="1">
    <location>
        <begin position="38"/>
        <end position="67"/>
    </location>
</feature>
<proteinExistence type="predicted"/>
<organism evidence="2 3">
    <name type="scientific">Lithospermum erythrorhizon</name>
    <name type="common">Purple gromwell</name>
    <name type="synonym">Lithospermum officinale var. erythrorhizon</name>
    <dbReference type="NCBI Taxonomy" id="34254"/>
    <lineage>
        <taxon>Eukaryota</taxon>
        <taxon>Viridiplantae</taxon>
        <taxon>Streptophyta</taxon>
        <taxon>Embryophyta</taxon>
        <taxon>Tracheophyta</taxon>
        <taxon>Spermatophyta</taxon>
        <taxon>Magnoliopsida</taxon>
        <taxon>eudicotyledons</taxon>
        <taxon>Gunneridae</taxon>
        <taxon>Pentapetalae</taxon>
        <taxon>asterids</taxon>
        <taxon>lamiids</taxon>
        <taxon>Boraginales</taxon>
        <taxon>Boraginaceae</taxon>
        <taxon>Boraginoideae</taxon>
        <taxon>Lithospermeae</taxon>
        <taxon>Lithospermum</taxon>
    </lineage>
</organism>
<dbReference type="EMBL" id="BAABME010017971">
    <property type="protein sequence ID" value="GAA0152094.1"/>
    <property type="molecule type" value="Genomic_DNA"/>
</dbReference>
<dbReference type="AlphaFoldDB" id="A0AAV3PKC4"/>
<name>A0AAV3PKC4_LITER</name>
<evidence type="ECO:0000313" key="3">
    <source>
        <dbReference type="Proteomes" id="UP001454036"/>
    </source>
</evidence>
<accession>A0AAV3PKC4</accession>
<feature type="region of interest" description="Disordered" evidence="1">
    <location>
        <begin position="286"/>
        <end position="311"/>
    </location>
</feature>
<evidence type="ECO:0000256" key="1">
    <source>
        <dbReference type="SAM" id="MobiDB-lite"/>
    </source>
</evidence>
<dbReference type="Proteomes" id="UP001454036">
    <property type="component" value="Unassembled WGS sequence"/>
</dbReference>
<reference evidence="2 3" key="1">
    <citation type="submission" date="2024-01" db="EMBL/GenBank/DDBJ databases">
        <title>The complete chloroplast genome sequence of Lithospermum erythrorhizon: insights into the phylogenetic relationship among Boraginaceae species and the maternal lineages of purple gromwells.</title>
        <authorList>
            <person name="Okada T."/>
            <person name="Watanabe K."/>
        </authorList>
    </citation>
    <scope>NUCLEOTIDE SEQUENCE [LARGE SCALE GENOMIC DNA]</scope>
</reference>
<feature type="compositionally biased region" description="Basic and acidic residues" evidence="1">
    <location>
        <begin position="290"/>
        <end position="300"/>
    </location>
</feature>
<feature type="compositionally biased region" description="Polar residues" evidence="1">
    <location>
        <begin position="38"/>
        <end position="52"/>
    </location>
</feature>
<comment type="caution">
    <text evidence="2">The sequence shown here is derived from an EMBL/GenBank/DDBJ whole genome shotgun (WGS) entry which is preliminary data.</text>
</comment>
<protein>
    <submittedName>
        <fullName evidence="2">Uncharacterized protein</fullName>
    </submittedName>
</protein>
<gene>
    <name evidence="2" type="ORF">LIER_37419</name>
</gene>
<evidence type="ECO:0000313" key="2">
    <source>
        <dbReference type="EMBL" id="GAA0152094.1"/>
    </source>
</evidence>
<sequence length="311" mass="33200">MISLGVGLDSYLRISAVPKRLSTFSIVVCSFVSKRLSTFSSKPSPLTSNGQWWNPKRHPPPSPTRENSATVVVDAGTLNQVRFYTSVGAEVRYGNLLFTPYFDPFATVVLKQEATHGDIFQEIDNYPSNTLAPVTTTMGQELPAGSSHQAVGTLVEQARIQATVPLFANLFTVKHRLYETSLAAKGGGRMSKNFKLVPAPTRLVPVGSMGNGSSSGELVARKPLIPGVAAIPVFPSKRSSTSEASVAASKKAKIEALNAITTTSSSPQALQTEVIKLDDELTTAAQEAGVARKEKSKDPSSVRSSKAILPR</sequence>